<evidence type="ECO:0000313" key="4">
    <source>
        <dbReference type="Proteomes" id="UP000275012"/>
    </source>
</evidence>
<comment type="similarity">
    <text evidence="1">Belongs to the PhzF family.</text>
</comment>
<dbReference type="GO" id="GO:0016853">
    <property type="term" value="F:isomerase activity"/>
    <property type="evidence" value="ECO:0007669"/>
    <property type="project" value="TreeGrafter"/>
</dbReference>
<proteinExistence type="inferred from homology"/>
<dbReference type="NCBIfam" id="TIGR00654">
    <property type="entry name" value="PhzF_family"/>
    <property type="match status" value="1"/>
</dbReference>
<dbReference type="OrthoDB" id="9788221at2"/>
<dbReference type="PANTHER" id="PTHR13774:SF32">
    <property type="entry name" value="ANTISENSE-ENHANCING SEQUENCE 1"/>
    <property type="match status" value="1"/>
</dbReference>
<sequence>MTNLSRRPRRYLQADVFAERPGAGNPLAVVLDADGLSDDDMQAIARWTRLPETTFVLPPDDAGASYRIRMFSPRREVPFAGHPSVGTAHAVLDAGIAQPRDGLLVQDGAAGRLPLRVRGEGATRTIAVRTPRASLVETATPDDPRLVNALAGLPLGTLSPALMEGGRRWWLVELSDETSLRTATPDWTAISALAEATSSMGVCVYARSDDPVHYLAVRAWVGAPAPFEDAASGAANATLAAWLASQNALPGDGGFYRVSQGREVGFDAIIELTVDDQGDVWSGGRVTSVVHGEIDWR</sequence>
<dbReference type="EMBL" id="RFLY01000003">
    <property type="protein sequence ID" value="RMH94085.1"/>
    <property type="molecule type" value="Genomic_DNA"/>
</dbReference>
<organism evidence="3 4">
    <name type="scientific">Solilutibacter pythonis</name>
    <dbReference type="NCBI Taxonomy" id="2483112"/>
    <lineage>
        <taxon>Bacteria</taxon>
        <taxon>Pseudomonadati</taxon>
        <taxon>Pseudomonadota</taxon>
        <taxon>Gammaproteobacteria</taxon>
        <taxon>Lysobacterales</taxon>
        <taxon>Lysobacteraceae</taxon>
        <taxon>Solilutibacter</taxon>
    </lineage>
</organism>
<evidence type="ECO:0000256" key="2">
    <source>
        <dbReference type="PIRSR" id="PIRSR016184-1"/>
    </source>
</evidence>
<dbReference type="RefSeq" id="WP_122100608.1">
    <property type="nucleotide sequence ID" value="NZ_RFLY01000003.1"/>
</dbReference>
<name>A0A3M2I129_9GAMM</name>
<comment type="caution">
    <text evidence="3">The sequence shown here is derived from an EMBL/GenBank/DDBJ whole genome shotgun (WGS) entry which is preliminary data.</text>
</comment>
<dbReference type="PIRSF" id="PIRSF016184">
    <property type="entry name" value="PhzC_PhzF"/>
    <property type="match status" value="1"/>
</dbReference>
<dbReference type="SUPFAM" id="SSF54506">
    <property type="entry name" value="Diaminopimelate epimerase-like"/>
    <property type="match status" value="1"/>
</dbReference>
<feature type="active site" evidence="2">
    <location>
        <position position="52"/>
    </location>
</feature>
<keyword evidence="4" id="KW-1185">Reference proteome</keyword>
<gene>
    <name evidence="3" type="ORF">EBB59_02670</name>
</gene>
<dbReference type="AlphaFoldDB" id="A0A3M2I129"/>
<evidence type="ECO:0000313" key="3">
    <source>
        <dbReference type="EMBL" id="RMH94085.1"/>
    </source>
</evidence>
<dbReference type="Proteomes" id="UP000275012">
    <property type="component" value="Unassembled WGS sequence"/>
</dbReference>
<protein>
    <submittedName>
        <fullName evidence="3">PhzF family phenazine biosynthesis protein</fullName>
    </submittedName>
</protein>
<evidence type="ECO:0000256" key="1">
    <source>
        <dbReference type="ARBA" id="ARBA00008270"/>
    </source>
</evidence>
<dbReference type="PANTHER" id="PTHR13774">
    <property type="entry name" value="PHENAZINE BIOSYNTHESIS PROTEIN"/>
    <property type="match status" value="1"/>
</dbReference>
<dbReference type="Pfam" id="PF02567">
    <property type="entry name" value="PhzC-PhzF"/>
    <property type="match status" value="1"/>
</dbReference>
<reference evidence="3 4" key="1">
    <citation type="submission" date="2018-10" db="EMBL/GenBank/DDBJ databases">
        <title>Proposal of Lysobacter pythonis sp. nov. isolated from royal pythons (Python regius).</title>
        <authorList>
            <person name="Hans-Juergen B."/>
            <person name="Huptas C."/>
            <person name="Sandra B."/>
            <person name="Igor L."/>
            <person name="Joachim S."/>
            <person name="Siegfried S."/>
            <person name="Mareike W."/>
            <person name="Peter K."/>
        </authorList>
    </citation>
    <scope>NUCLEOTIDE SEQUENCE [LARGE SCALE GENOMIC DNA]</scope>
    <source>
        <strain evidence="3 4">4284/11</strain>
    </source>
</reference>
<dbReference type="GO" id="GO:0005737">
    <property type="term" value="C:cytoplasm"/>
    <property type="evidence" value="ECO:0007669"/>
    <property type="project" value="TreeGrafter"/>
</dbReference>
<dbReference type="Gene3D" id="3.10.310.10">
    <property type="entry name" value="Diaminopimelate Epimerase, Chain A, domain 1"/>
    <property type="match status" value="2"/>
</dbReference>
<dbReference type="InterPro" id="IPR003719">
    <property type="entry name" value="Phenazine_PhzF-like"/>
</dbReference>
<accession>A0A3M2I129</accession>